<dbReference type="EMBL" id="VBOS01000425">
    <property type="protein sequence ID" value="TMQ50101.1"/>
    <property type="molecule type" value="Genomic_DNA"/>
</dbReference>
<reference evidence="1 2" key="1">
    <citation type="journal article" date="2019" name="Nat. Microbiol.">
        <title>Mediterranean grassland soil C-N compound turnover is dependent on rainfall and depth, and is mediated by genomically divergent microorganisms.</title>
        <authorList>
            <person name="Diamond S."/>
            <person name="Andeer P.F."/>
            <person name="Li Z."/>
            <person name="Crits-Christoph A."/>
            <person name="Burstein D."/>
            <person name="Anantharaman K."/>
            <person name="Lane K.R."/>
            <person name="Thomas B.C."/>
            <person name="Pan C."/>
            <person name="Northen T.R."/>
            <person name="Banfield J.F."/>
        </authorList>
    </citation>
    <scope>NUCLEOTIDE SEQUENCE [LARGE SCALE GENOMIC DNA]</scope>
    <source>
        <strain evidence="1">WS_2</strain>
    </source>
</reference>
<evidence type="ECO:0000313" key="2">
    <source>
        <dbReference type="Proteomes" id="UP000317716"/>
    </source>
</evidence>
<dbReference type="AlphaFoldDB" id="A0A538SFE8"/>
<evidence type="ECO:0008006" key="3">
    <source>
        <dbReference type="Google" id="ProtNLM"/>
    </source>
</evidence>
<accession>A0A538SFE8</accession>
<dbReference type="Proteomes" id="UP000317716">
    <property type="component" value="Unassembled WGS sequence"/>
</dbReference>
<protein>
    <recommendedName>
        <fullName evidence="3">Reelin domain-containing protein</fullName>
    </recommendedName>
</protein>
<sequence length="229" mass="24455">MRLRVVYIIPVLALAAGVSLALGGGVLSEHGPIPSVTGAPAIRSKAAELNCTLCHLNFDWNNLNTPGGSVEILGLPRAYAPGQTYRIHVRISTDSTKVFLDRDWGFELTAVRASDGEGCGTFVLDDPDTLQIVSGASGDRSDLASRWYVQHTANGVRNGISSPVEWTFSWQAPATPQDSALFYCAGNAANGNLDSGGDFVFTAAETVLDSVTTPVRPMSWGAVKRRFRD</sequence>
<name>A0A538SFE8_UNCEI</name>
<organism evidence="1 2">
    <name type="scientific">Eiseniibacteriota bacterium</name>
    <dbReference type="NCBI Taxonomy" id="2212470"/>
    <lineage>
        <taxon>Bacteria</taxon>
        <taxon>Candidatus Eiseniibacteriota</taxon>
    </lineage>
</organism>
<evidence type="ECO:0000313" key="1">
    <source>
        <dbReference type="EMBL" id="TMQ50101.1"/>
    </source>
</evidence>
<comment type="caution">
    <text evidence="1">The sequence shown here is derived from an EMBL/GenBank/DDBJ whole genome shotgun (WGS) entry which is preliminary data.</text>
</comment>
<gene>
    <name evidence="1" type="ORF">E6K72_11765</name>
</gene>
<dbReference type="InterPro" id="IPR042307">
    <property type="entry name" value="Reeler_sf"/>
</dbReference>
<dbReference type="NCBIfam" id="NF041895">
    <property type="entry name" value="choice_anch_V"/>
    <property type="match status" value="1"/>
</dbReference>
<dbReference type="Gene3D" id="2.60.40.4060">
    <property type="entry name" value="Reeler domain"/>
    <property type="match status" value="1"/>
</dbReference>
<proteinExistence type="predicted"/>